<dbReference type="Pfam" id="PF22099">
    <property type="entry name" value="MRS2-like"/>
    <property type="match status" value="1"/>
</dbReference>
<evidence type="ECO:0000313" key="11">
    <source>
        <dbReference type="EMBL" id="RAL11489.1"/>
    </source>
</evidence>
<name>A0A395HVD1_ASPHC</name>
<keyword evidence="9 10" id="KW-0472">Membrane</keyword>
<keyword evidence="8 10" id="KW-0406">Ion transport</keyword>
<proteinExistence type="inferred from homology"/>
<reference evidence="11 12" key="1">
    <citation type="submission" date="2018-02" db="EMBL/GenBank/DDBJ databases">
        <title>The genomes of Aspergillus section Nigri reveals drivers in fungal speciation.</title>
        <authorList>
            <consortium name="DOE Joint Genome Institute"/>
            <person name="Vesth T.C."/>
            <person name="Nybo J."/>
            <person name="Theobald S."/>
            <person name="Brandl J."/>
            <person name="Frisvad J.C."/>
            <person name="Nielsen K.F."/>
            <person name="Lyhne E.K."/>
            <person name="Kogle M.E."/>
            <person name="Kuo A."/>
            <person name="Riley R."/>
            <person name="Clum A."/>
            <person name="Nolan M."/>
            <person name="Lipzen A."/>
            <person name="Salamov A."/>
            <person name="Henrissat B."/>
            <person name="Wiebenga A."/>
            <person name="De vries R.P."/>
            <person name="Grigoriev I.V."/>
            <person name="Mortensen U.H."/>
            <person name="Andersen M.R."/>
            <person name="Baker S.E."/>
        </authorList>
    </citation>
    <scope>NUCLEOTIDE SEQUENCE [LARGE SCALE GENOMIC DNA]</scope>
    <source>
        <strain evidence="11 12">CBS 101889</strain>
    </source>
</reference>
<dbReference type="PANTHER" id="PTHR13890">
    <property type="entry name" value="RNA SPLICING PROTEIN MRS2, MITOCHONDRIAL"/>
    <property type="match status" value="1"/>
</dbReference>
<feature type="transmembrane region" description="Helical" evidence="10">
    <location>
        <begin position="349"/>
        <end position="368"/>
    </location>
</feature>
<evidence type="ECO:0000256" key="5">
    <source>
        <dbReference type="ARBA" id="ARBA00022842"/>
    </source>
</evidence>
<comment type="similarity">
    <text evidence="2 10">Belongs to the CorA metal ion transporter (MIT) (TC 1.A.35) family.</text>
</comment>
<keyword evidence="6" id="KW-0809">Transit peptide</keyword>
<evidence type="ECO:0000256" key="8">
    <source>
        <dbReference type="ARBA" id="ARBA00023065"/>
    </source>
</evidence>
<evidence type="ECO:0000256" key="4">
    <source>
        <dbReference type="ARBA" id="ARBA00022692"/>
    </source>
</evidence>
<dbReference type="AlphaFoldDB" id="A0A395HVD1"/>
<evidence type="ECO:0000313" key="12">
    <source>
        <dbReference type="Proteomes" id="UP000248961"/>
    </source>
</evidence>
<dbReference type="EMBL" id="KZ824288">
    <property type="protein sequence ID" value="RAL11489.1"/>
    <property type="molecule type" value="Genomic_DNA"/>
</dbReference>
<dbReference type="Gene3D" id="1.20.58.340">
    <property type="entry name" value="Magnesium transport protein CorA, transmembrane region"/>
    <property type="match status" value="2"/>
</dbReference>
<dbReference type="CDD" id="cd12823">
    <property type="entry name" value="Mrs2_Mfm1p-like"/>
    <property type="match status" value="1"/>
</dbReference>
<dbReference type="RefSeq" id="XP_025550643.1">
    <property type="nucleotide sequence ID" value="XM_025695353.1"/>
</dbReference>
<dbReference type="InterPro" id="IPR045863">
    <property type="entry name" value="CorA_TM1_TM2"/>
</dbReference>
<evidence type="ECO:0000256" key="2">
    <source>
        <dbReference type="ARBA" id="ARBA00009765"/>
    </source>
</evidence>
<evidence type="ECO:0000256" key="1">
    <source>
        <dbReference type="ARBA" id="ARBA00004141"/>
    </source>
</evidence>
<keyword evidence="10" id="KW-0496">Mitochondrion</keyword>
<dbReference type="GeneID" id="37199642"/>
<protein>
    <recommendedName>
        <fullName evidence="10">Magnesium transporter</fullName>
    </recommendedName>
</protein>
<dbReference type="PANTHER" id="PTHR13890:SF0">
    <property type="entry name" value="MAGNESIUM TRANSPORTER MRS2 HOMOLOG, MITOCHONDRIAL"/>
    <property type="match status" value="1"/>
</dbReference>
<evidence type="ECO:0000256" key="6">
    <source>
        <dbReference type="ARBA" id="ARBA00022946"/>
    </source>
</evidence>
<feature type="transmembrane region" description="Helical" evidence="10">
    <location>
        <begin position="380"/>
        <end position="400"/>
    </location>
</feature>
<dbReference type="GO" id="GO:0005743">
    <property type="term" value="C:mitochondrial inner membrane"/>
    <property type="evidence" value="ECO:0007669"/>
    <property type="project" value="UniProtKB-SubCell"/>
</dbReference>
<evidence type="ECO:0000256" key="9">
    <source>
        <dbReference type="ARBA" id="ARBA00023136"/>
    </source>
</evidence>
<evidence type="ECO:0000256" key="7">
    <source>
        <dbReference type="ARBA" id="ARBA00022989"/>
    </source>
</evidence>
<dbReference type="InterPro" id="IPR039204">
    <property type="entry name" value="MRS2-like"/>
</dbReference>
<dbReference type="OrthoDB" id="10251508at2759"/>
<accession>A0A395HVD1</accession>
<dbReference type="SUPFAM" id="SSF144083">
    <property type="entry name" value="Magnesium transport protein CorA, transmembrane region"/>
    <property type="match status" value="1"/>
</dbReference>
<comment type="subcellular location">
    <subcellularLocation>
        <location evidence="1">Membrane</location>
        <topology evidence="1">Multi-pass membrane protein</topology>
    </subcellularLocation>
    <subcellularLocation>
        <location evidence="10">Mitochondrion inner membrane</location>
        <topology evidence="10">Multi-pass membrane protein</topology>
    </subcellularLocation>
</comment>
<sequence>MFLFPTRSRSGATILSRCVTGAAVSVALPFPRGPSQAIHTAPQTTDCKPDATQNKSLFDLALSLSQRPLNGNAVMQYTHFQNHGTASPVGHMTKLAVADRYGLSTRDLRVFDQPSSGVPYILVRESTLLLHLLDLRVLVQHDHARLFHVAHVPPSLDHAQGSDKNRVSRVFSHVMKEKLRDGQQPGKAERQPYELCVLEAALSAVTSVLEAECLLTEQEVSQTLRITDSSTLNGEERVTHLHLRTILELKRKLVGIEQRALQVRNMAQEVLNEDKDMANMHLTDKQAGKPHKVQDHQGVEYLFEAYFKASDAIGQDAASLMSHLQRTEDTIRYTLSVRRNQIMVLEARLEILMLALAGATLVAGWYGMNLVNYFEDSPHAFAVVVLLSCAAVLGSTWYGMHRLRRICTAQLHV</sequence>
<keyword evidence="4 10" id="KW-0812">Transmembrane</keyword>
<dbReference type="VEuPathDB" id="FungiDB:BO97DRAFT_406149"/>
<keyword evidence="3 10" id="KW-0813">Transport</keyword>
<dbReference type="GO" id="GO:0045016">
    <property type="term" value="P:mitochondrial magnesium ion transmembrane transport"/>
    <property type="evidence" value="ECO:0007669"/>
    <property type="project" value="TreeGrafter"/>
</dbReference>
<dbReference type="Gene3D" id="2.40.128.330">
    <property type="match status" value="1"/>
</dbReference>
<organism evidence="11 12">
    <name type="scientific">Aspergillus homomorphus (strain CBS 101889)</name>
    <dbReference type="NCBI Taxonomy" id="1450537"/>
    <lineage>
        <taxon>Eukaryota</taxon>
        <taxon>Fungi</taxon>
        <taxon>Dikarya</taxon>
        <taxon>Ascomycota</taxon>
        <taxon>Pezizomycotina</taxon>
        <taxon>Eurotiomycetes</taxon>
        <taxon>Eurotiomycetidae</taxon>
        <taxon>Eurotiales</taxon>
        <taxon>Aspergillaceae</taxon>
        <taxon>Aspergillus</taxon>
        <taxon>Aspergillus subgen. Circumdati</taxon>
    </lineage>
</organism>
<dbReference type="Proteomes" id="UP000248961">
    <property type="component" value="Unassembled WGS sequence"/>
</dbReference>
<keyword evidence="10" id="KW-0999">Mitochondrion inner membrane</keyword>
<keyword evidence="5 10" id="KW-0460">Magnesium</keyword>
<evidence type="ECO:0000256" key="3">
    <source>
        <dbReference type="ARBA" id="ARBA00022448"/>
    </source>
</evidence>
<evidence type="ECO:0000256" key="10">
    <source>
        <dbReference type="RuleBase" id="RU366042"/>
    </source>
</evidence>
<keyword evidence="12" id="KW-1185">Reference proteome</keyword>
<dbReference type="GO" id="GO:0015095">
    <property type="term" value="F:magnesium ion transmembrane transporter activity"/>
    <property type="evidence" value="ECO:0007669"/>
    <property type="project" value="TreeGrafter"/>
</dbReference>
<gene>
    <name evidence="11" type="ORF">BO97DRAFT_406149</name>
</gene>
<keyword evidence="7 10" id="KW-1133">Transmembrane helix</keyword>